<comment type="caution">
    <text evidence="1">The sequence shown here is derived from an EMBL/GenBank/DDBJ whole genome shotgun (WGS) entry which is preliminary data.</text>
</comment>
<sequence length="66" mass="7457">MPLPFLSARWSNLFLLTYAVPPELLEHRLAPGLTLDTRDGQAFVSLVAFDFLDTRVLGVPWPGFRN</sequence>
<dbReference type="InterPro" id="IPR018644">
    <property type="entry name" value="DUF2071"/>
</dbReference>
<keyword evidence="2" id="KW-1185">Reference proteome</keyword>
<gene>
    <name evidence="1" type="ORF">SE17_44325</name>
</gene>
<evidence type="ECO:0008006" key="3">
    <source>
        <dbReference type="Google" id="ProtNLM"/>
    </source>
</evidence>
<dbReference type="Proteomes" id="UP000050509">
    <property type="component" value="Unassembled WGS sequence"/>
</dbReference>
<organism evidence="1 2">
    <name type="scientific">Kouleothrix aurantiaca</name>
    <dbReference type="NCBI Taxonomy" id="186479"/>
    <lineage>
        <taxon>Bacteria</taxon>
        <taxon>Bacillati</taxon>
        <taxon>Chloroflexota</taxon>
        <taxon>Chloroflexia</taxon>
        <taxon>Chloroflexales</taxon>
        <taxon>Roseiflexineae</taxon>
        <taxon>Roseiflexaceae</taxon>
        <taxon>Kouleothrix</taxon>
    </lineage>
</organism>
<feature type="non-terminal residue" evidence="1">
    <location>
        <position position="66"/>
    </location>
</feature>
<accession>A0A0P9EK15</accession>
<dbReference type="PANTHER" id="PTHR39186:SF1">
    <property type="entry name" value="DUF2071 DOMAIN-CONTAINING PROTEIN"/>
    <property type="match status" value="1"/>
</dbReference>
<reference evidence="1 2" key="1">
    <citation type="submission" date="2015-09" db="EMBL/GenBank/DDBJ databases">
        <title>Draft genome sequence of Kouleothrix aurantiaca JCM 19913.</title>
        <authorList>
            <person name="Hemp J."/>
        </authorList>
    </citation>
    <scope>NUCLEOTIDE SEQUENCE [LARGE SCALE GENOMIC DNA]</scope>
    <source>
        <strain evidence="1 2">COM-B</strain>
    </source>
</reference>
<proteinExistence type="predicted"/>
<dbReference type="Pfam" id="PF09844">
    <property type="entry name" value="DUF2071"/>
    <property type="match status" value="1"/>
</dbReference>
<dbReference type="PANTHER" id="PTHR39186">
    <property type="entry name" value="DUF2071 FAMILY PROTEIN"/>
    <property type="match status" value="1"/>
</dbReference>
<protein>
    <recommendedName>
        <fullName evidence="3">DUF2071 domain-containing protein</fullName>
    </recommendedName>
</protein>
<dbReference type="EMBL" id="LJCR01003772">
    <property type="protein sequence ID" value="KPV43387.1"/>
    <property type="molecule type" value="Genomic_DNA"/>
</dbReference>
<evidence type="ECO:0000313" key="2">
    <source>
        <dbReference type="Proteomes" id="UP000050509"/>
    </source>
</evidence>
<dbReference type="AlphaFoldDB" id="A0A0P9EK15"/>
<evidence type="ECO:0000313" key="1">
    <source>
        <dbReference type="EMBL" id="KPV43387.1"/>
    </source>
</evidence>
<name>A0A0P9EK15_9CHLR</name>